<feature type="domain" description="B12-binding" evidence="8">
    <location>
        <begin position="52"/>
        <end position="188"/>
    </location>
</feature>
<dbReference type="PANTHER" id="PTHR43409:SF7">
    <property type="entry name" value="BLL1977 PROTEIN"/>
    <property type="match status" value="1"/>
</dbReference>
<dbReference type="Pfam" id="PF04055">
    <property type="entry name" value="Radical_SAM"/>
    <property type="match status" value="1"/>
</dbReference>
<sequence>MGEALERISLDVLSQSGEVTPDSPSSVTVSKTIEPIGSIVVPNKPEVMLVLPPLYQTGRMPDYNPKEPMGLMYLASSLRRDGRSVELFDADFAAKTPEEVIDEITRANPPVVGFSVFQRALPSFEKIVTGLRQNGYRGHVTCGGITPTLSHPYILERLGDKVDSIVLGEGEETLRQLVGRLAEGDNWQTLPSIAWRDDKGSVVNLPAGVVNLDEIPFAARDRVDDYLAKTNYATIIGSRGCYGACSFCANYSFETAHRGPRWRPRRPATVVDEMGGLYQEHGVTVFKFNDPNMFGPGLEGVEHVRQIAQGVIDRGLPLHLMGFCRGNDLTADPTILPVMRRAGFERLLVGIESSDDAVLRQFKKGETIAGMDRAVELVAENNMSTVIGFMIFNPYTTLDSIKRDLNYLRERQFTPALSKSLRVFDGTPIQRELEQEGRLIKQNPFEGYHNYVMPREVAAVYGSMKLLFTHCLDKIRAVGQDKILNIKKAPSFYERQNFNSLSEAFFSVEADFLDRLVHLAENPGFVLGDVRHLIGRAYQDLTIICRVIGIDPKEMSAPERVTSEVYTMMKEKPFNTFREEYRWNED</sequence>
<name>A0A1F4PNX9_UNCK3</name>
<dbReference type="InterPro" id="IPR051198">
    <property type="entry name" value="BchE-like"/>
</dbReference>
<dbReference type="InterPro" id="IPR036724">
    <property type="entry name" value="Cobalamin-bd_sf"/>
</dbReference>
<dbReference type="SMART" id="SM00729">
    <property type="entry name" value="Elp3"/>
    <property type="match status" value="1"/>
</dbReference>
<protein>
    <submittedName>
        <fullName evidence="10">Uncharacterized protein</fullName>
    </submittedName>
</protein>
<dbReference type="InterPro" id="IPR058240">
    <property type="entry name" value="rSAM_sf"/>
</dbReference>
<dbReference type="Gene3D" id="3.40.50.280">
    <property type="entry name" value="Cobalamin-binding domain"/>
    <property type="match status" value="1"/>
</dbReference>
<comment type="caution">
    <text evidence="10">The sequence shown here is derived from an EMBL/GenBank/DDBJ whole genome shotgun (WGS) entry which is preliminary data.</text>
</comment>
<keyword evidence="5" id="KW-0479">Metal-binding</keyword>
<keyword evidence="6" id="KW-0408">Iron</keyword>
<dbReference type="STRING" id="1798539.A2994_01870"/>
<dbReference type="InterPro" id="IPR006158">
    <property type="entry name" value="Cobalamin-bd"/>
</dbReference>
<organism evidence="10 11">
    <name type="scientific">candidate division Kazan bacterium RIFCSPLOWO2_01_FULL_48_13</name>
    <dbReference type="NCBI Taxonomy" id="1798539"/>
    <lineage>
        <taxon>Bacteria</taxon>
        <taxon>Bacteria division Kazan-3B-28</taxon>
    </lineage>
</organism>
<dbReference type="InterPro" id="IPR023404">
    <property type="entry name" value="rSAM_horseshoe"/>
</dbReference>
<evidence type="ECO:0000256" key="6">
    <source>
        <dbReference type="ARBA" id="ARBA00023004"/>
    </source>
</evidence>
<dbReference type="Pfam" id="PF02310">
    <property type="entry name" value="B12-binding"/>
    <property type="match status" value="1"/>
</dbReference>
<dbReference type="PROSITE" id="PS51918">
    <property type="entry name" value="RADICAL_SAM"/>
    <property type="match status" value="1"/>
</dbReference>
<evidence type="ECO:0000313" key="11">
    <source>
        <dbReference type="Proteomes" id="UP000179010"/>
    </source>
</evidence>
<evidence type="ECO:0000256" key="2">
    <source>
        <dbReference type="ARBA" id="ARBA00022603"/>
    </source>
</evidence>
<dbReference type="GO" id="GO:0046872">
    <property type="term" value="F:metal ion binding"/>
    <property type="evidence" value="ECO:0007669"/>
    <property type="project" value="UniProtKB-KW"/>
</dbReference>
<proteinExistence type="predicted"/>
<dbReference type="Gene3D" id="3.80.30.20">
    <property type="entry name" value="tm_1862 like domain"/>
    <property type="match status" value="1"/>
</dbReference>
<dbReference type="EMBL" id="METE01000004">
    <property type="protein sequence ID" value="OGB85358.1"/>
    <property type="molecule type" value="Genomic_DNA"/>
</dbReference>
<dbReference type="SUPFAM" id="SSF102114">
    <property type="entry name" value="Radical SAM enzymes"/>
    <property type="match status" value="1"/>
</dbReference>
<evidence type="ECO:0000259" key="9">
    <source>
        <dbReference type="PROSITE" id="PS51918"/>
    </source>
</evidence>
<keyword evidence="3" id="KW-0808">Transferase</keyword>
<dbReference type="PANTHER" id="PTHR43409">
    <property type="entry name" value="ANAEROBIC MAGNESIUM-PROTOPORPHYRIN IX MONOMETHYL ESTER CYCLASE-RELATED"/>
    <property type="match status" value="1"/>
</dbReference>
<dbReference type="InterPro" id="IPR006638">
    <property type="entry name" value="Elp3/MiaA/NifB-like_rSAM"/>
</dbReference>
<evidence type="ECO:0000256" key="1">
    <source>
        <dbReference type="ARBA" id="ARBA00001966"/>
    </source>
</evidence>
<dbReference type="Proteomes" id="UP000179010">
    <property type="component" value="Unassembled WGS sequence"/>
</dbReference>
<dbReference type="InterPro" id="IPR007197">
    <property type="entry name" value="rSAM"/>
</dbReference>
<dbReference type="SUPFAM" id="SSF52242">
    <property type="entry name" value="Cobalamin (vitamin B12)-binding domain"/>
    <property type="match status" value="1"/>
</dbReference>
<dbReference type="SFLD" id="SFLDG01123">
    <property type="entry name" value="methyltransferase_(Class_B)"/>
    <property type="match status" value="1"/>
</dbReference>
<dbReference type="SFLD" id="SFLDG01082">
    <property type="entry name" value="B12-binding_domain_containing"/>
    <property type="match status" value="1"/>
</dbReference>
<dbReference type="AlphaFoldDB" id="A0A1F4PNX9"/>
<evidence type="ECO:0000256" key="7">
    <source>
        <dbReference type="ARBA" id="ARBA00023014"/>
    </source>
</evidence>
<dbReference type="GO" id="GO:0031419">
    <property type="term" value="F:cobalamin binding"/>
    <property type="evidence" value="ECO:0007669"/>
    <property type="project" value="InterPro"/>
</dbReference>
<feature type="domain" description="Radical SAM core" evidence="9">
    <location>
        <begin position="227"/>
        <end position="455"/>
    </location>
</feature>
<dbReference type="SFLD" id="SFLDS00029">
    <property type="entry name" value="Radical_SAM"/>
    <property type="match status" value="1"/>
</dbReference>
<keyword evidence="4" id="KW-0949">S-adenosyl-L-methionine</keyword>
<dbReference type="InterPro" id="IPR034466">
    <property type="entry name" value="Methyltransferase_Class_B"/>
</dbReference>
<evidence type="ECO:0000313" key="10">
    <source>
        <dbReference type="EMBL" id="OGB85358.1"/>
    </source>
</evidence>
<gene>
    <name evidence="10" type="ORF">A2994_01870</name>
</gene>
<dbReference type="GO" id="GO:0003824">
    <property type="term" value="F:catalytic activity"/>
    <property type="evidence" value="ECO:0007669"/>
    <property type="project" value="InterPro"/>
</dbReference>
<dbReference type="CDD" id="cd01335">
    <property type="entry name" value="Radical_SAM"/>
    <property type="match status" value="1"/>
</dbReference>
<dbReference type="GO" id="GO:0051539">
    <property type="term" value="F:4 iron, 4 sulfur cluster binding"/>
    <property type="evidence" value="ECO:0007669"/>
    <property type="project" value="UniProtKB-KW"/>
</dbReference>
<evidence type="ECO:0000256" key="5">
    <source>
        <dbReference type="ARBA" id="ARBA00022723"/>
    </source>
</evidence>
<evidence type="ECO:0000256" key="4">
    <source>
        <dbReference type="ARBA" id="ARBA00022691"/>
    </source>
</evidence>
<dbReference type="PROSITE" id="PS51332">
    <property type="entry name" value="B12_BINDING"/>
    <property type="match status" value="1"/>
</dbReference>
<reference evidence="10 11" key="1">
    <citation type="journal article" date="2016" name="Nat. Commun.">
        <title>Thousands of microbial genomes shed light on interconnected biogeochemical processes in an aquifer system.</title>
        <authorList>
            <person name="Anantharaman K."/>
            <person name="Brown C.T."/>
            <person name="Hug L.A."/>
            <person name="Sharon I."/>
            <person name="Castelle C.J."/>
            <person name="Probst A.J."/>
            <person name="Thomas B.C."/>
            <person name="Singh A."/>
            <person name="Wilkins M.J."/>
            <person name="Karaoz U."/>
            <person name="Brodie E.L."/>
            <person name="Williams K.H."/>
            <person name="Hubbard S.S."/>
            <person name="Banfield J.F."/>
        </authorList>
    </citation>
    <scope>NUCLEOTIDE SEQUENCE [LARGE SCALE GENOMIC DNA]</scope>
</reference>
<evidence type="ECO:0000256" key="3">
    <source>
        <dbReference type="ARBA" id="ARBA00022679"/>
    </source>
</evidence>
<keyword evidence="7" id="KW-0411">Iron-sulfur</keyword>
<keyword evidence="2" id="KW-0489">Methyltransferase</keyword>
<evidence type="ECO:0000259" key="8">
    <source>
        <dbReference type="PROSITE" id="PS51332"/>
    </source>
</evidence>
<comment type="cofactor">
    <cofactor evidence="1">
        <name>[4Fe-4S] cluster</name>
        <dbReference type="ChEBI" id="CHEBI:49883"/>
    </cofactor>
</comment>
<accession>A0A1F4PNX9</accession>